<evidence type="ECO:0000313" key="2">
    <source>
        <dbReference type="EMBL" id="PXY41765.1"/>
    </source>
</evidence>
<feature type="domain" description="KilA-N DNA-binding" evidence="1">
    <location>
        <begin position="13"/>
        <end position="98"/>
    </location>
</feature>
<comment type="caution">
    <text evidence="2">The sequence shown here is derived from an EMBL/GenBank/DDBJ whole genome shotgun (WGS) entry which is preliminary data.</text>
</comment>
<proteinExistence type="predicted"/>
<dbReference type="Proteomes" id="UP000247903">
    <property type="component" value="Unassembled WGS sequence"/>
</dbReference>
<keyword evidence="2" id="KW-0238">DNA-binding</keyword>
<reference evidence="2 3" key="1">
    <citation type="submission" date="2018-05" db="EMBL/GenBank/DDBJ databases">
        <title>Flavobacterium sp. strain IMCC34759, incomplete genome.</title>
        <authorList>
            <person name="Joung Y."/>
            <person name="Cho J."/>
        </authorList>
    </citation>
    <scope>NUCLEOTIDE SEQUENCE [LARGE SCALE GENOMIC DNA]</scope>
    <source>
        <strain evidence="2 3">IMCC34759</strain>
    </source>
</reference>
<name>A0A2V4BRV2_9FLAO</name>
<evidence type="ECO:0000313" key="3">
    <source>
        <dbReference type="Proteomes" id="UP000247903"/>
    </source>
</evidence>
<dbReference type="GO" id="GO:0003677">
    <property type="term" value="F:DNA binding"/>
    <property type="evidence" value="ECO:0007669"/>
    <property type="project" value="UniProtKB-KW"/>
</dbReference>
<accession>A0A2V4BRV2</accession>
<dbReference type="EMBL" id="QJHK01000004">
    <property type="protein sequence ID" value="PXY41765.1"/>
    <property type="molecule type" value="Genomic_DNA"/>
</dbReference>
<protein>
    <submittedName>
        <fullName evidence="2">DNA-binding protein</fullName>
    </submittedName>
</protein>
<dbReference type="InterPro" id="IPR018873">
    <property type="entry name" value="KilA-N_DNA-bd_domain"/>
</dbReference>
<dbReference type="RefSeq" id="WP_110306001.1">
    <property type="nucleotide sequence ID" value="NZ_QJHK01000004.1"/>
</dbReference>
<dbReference type="Pfam" id="PF10543">
    <property type="entry name" value="ORF6N"/>
    <property type="match status" value="1"/>
</dbReference>
<sequence>MSQIIIPNEIITNKIYFIRNQKVMLDRDLAELYEVEPRRLREQVKRNSTKFPEHFMFRLNEIEIELMVSQNAITSKQSLGGSLPYVFTEHGVLQLASVLKSERATQMSIKIIEVFVSLRDFLTDNLNLKLEVDMIKKKLINHDKNIELVFTYLDELMDKQENKFERTKIGYKK</sequence>
<keyword evidence="3" id="KW-1185">Reference proteome</keyword>
<dbReference type="AlphaFoldDB" id="A0A2V4BRV2"/>
<dbReference type="OrthoDB" id="9816206at2"/>
<gene>
    <name evidence="2" type="ORF">DMB65_07240</name>
</gene>
<evidence type="ECO:0000259" key="1">
    <source>
        <dbReference type="Pfam" id="PF10543"/>
    </source>
</evidence>
<organism evidence="2 3">
    <name type="scientific">Flavobacterium cheongpyeongense</name>
    <dbReference type="NCBI Taxonomy" id="2212651"/>
    <lineage>
        <taxon>Bacteria</taxon>
        <taxon>Pseudomonadati</taxon>
        <taxon>Bacteroidota</taxon>
        <taxon>Flavobacteriia</taxon>
        <taxon>Flavobacteriales</taxon>
        <taxon>Flavobacteriaceae</taxon>
        <taxon>Flavobacterium</taxon>
    </lineage>
</organism>